<organism evidence="2 4">
    <name type="scientific">Devosia psychrophila</name>
    <dbReference type="NCBI Taxonomy" id="728005"/>
    <lineage>
        <taxon>Bacteria</taxon>
        <taxon>Pseudomonadati</taxon>
        <taxon>Pseudomonadota</taxon>
        <taxon>Alphaproteobacteria</taxon>
        <taxon>Hyphomicrobiales</taxon>
        <taxon>Devosiaceae</taxon>
        <taxon>Devosia</taxon>
    </lineage>
</organism>
<gene>
    <name evidence="2" type="ORF">SAMN04488059_103210</name>
    <name evidence="1" type="ORF">WH91_09210</name>
</gene>
<dbReference type="InterPro" id="IPR036255">
    <property type="entry name" value="YgfB-like_sf"/>
</dbReference>
<dbReference type="Proteomes" id="UP000033519">
    <property type="component" value="Unassembled WGS sequence"/>
</dbReference>
<sequence>MQTEELTGPLHELEAMLSAIDDEGVMLVGELDGYLAGVLISPEPIAPEEWLPAIFADLLPEALPNGDDFAVLNDLISARHAEIAAELAVDRYQPLYEIDDNEDETVLWEIWLAGFERAMAMRLAAWEKLLKRKQESIAQESAFLLMDLLDIGMASEPPDDAGALKLAADAPGLIPELAGNLYRAHVVASAAVPVRVESVGRNDPCPCGSGLKYKKCHGAS</sequence>
<dbReference type="STRING" id="728005.SAMN04488059_103210"/>
<keyword evidence="3" id="KW-1185">Reference proteome</keyword>
<dbReference type="SUPFAM" id="SSF103642">
    <property type="entry name" value="Sec-C motif"/>
    <property type="match status" value="1"/>
</dbReference>
<dbReference type="EMBL" id="LAPV01000093">
    <property type="protein sequence ID" value="KKC33215.1"/>
    <property type="molecule type" value="Genomic_DNA"/>
</dbReference>
<dbReference type="Proteomes" id="UP000182258">
    <property type="component" value="Unassembled WGS sequence"/>
</dbReference>
<dbReference type="SUPFAM" id="SSF101327">
    <property type="entry name" value="YgfB-like"/>
    <property type="match status" value="1"/>
</dbReference>
<accession>A0A0F5PX87</accession>
<evidence type="ECO:0000313" key="2">
    <source>
        <dbReference type="EMBL" id="SFC26974.1"/>
    </source>
</evidence>
<name>A0A0F5PX87_9HYPH</name>
<dbReference type="InterPro" id="IPR004027">
    <property type="entry name" value="SEC_C_motif"/>
</dbReference>
<dbReference type="AlphaFoldDB" id="A0A0F5PX87"/>
<dbReference type="RefSeq" id="WP_046170702.1">
    <property type="nucleotide sequence ID" value="NZ_FOMB01000003.1"/>
</dbReference>
<dbReference type="InterPro" id="IPR011978">
    <property type="entry name" value="YgfB-like"/>
</dbReference>
<evidence type="ECO:0000313" key="3">
    <source>
        <dbReference type="Proteomes" id="UP000033519"/>
    </source>
</evidence>
<evidence type="ECO:0000313" key="4">
    <source>
        <dbReference type="Proteomes" id="UP000182258"/>
    </source>
</evidence>
<evidence type="ECO:0008006" key="5">
    <source>
        <dbReference type="Google" id="ProtNLM"/>
    </source>
</evidence>
<proteinExistence type="predicted"/>
<dbReference type="OrthoDB" id="1551443at2"/>
<dbReference type="Pfam" id="PF02810">
    <property type="entry name" value="SEC-C"/>
    <property type="match status" value="1"/>
</dbReference>
<dbReference type="EMBL" id="FOMB01000003">
    <property type="protein sequence ID" value="SFC26974.1"/>
    <property type="molecule type" value="Genomic_DNA"/>
</dbReference>
<protein>
    <recommendedName>
        <fullName evidence="5">YecA family protein</fullName>
    </recommendedName>
</protein>
<evidence type="ECO:0000313" key="1">
    <source>
        <dbReference type="EMBL" id="KKC33215.1"/>
    </source>
</evidence>
<dbReference type="NCBIfam" id="TIGR02292">
    <property type="entry name" value="ygfB_yecA"/>
    <property type="match status" value="1"/>
</dbReference>
<dbReference type="PATRIC" id="fig|728005.3.peg.4558"/>
<dbReference type="Gene3D" id="3.10.450.50">
    <property type="match status" value="1"/>
</dbReference>
<dbReference type="Gene3D" id="1.20.120.740">
    <property type="entry name" value="YgfB uncharacterised protein family UPF0149, PF03695"/>
    <property type="match status" value="1"/>
</dbReference>
<reference evidence="1 3" key="1">
    <citation type="submission" date="2015-03" db="EMBL/GenBank/DDBJ databases">
        <authorList>
            <person name="Lepp D."/>
            <person name="Hassan Y.I."/>
            <person name="Li X.-Z."/>
            <person name="Zhou T."/>
        </authorList>
    </citation>
    <scope>NUCLEOTIDE SEQUENCE [LARGE SCALE GENOMIC DNA]</scope>
    <source>
        <strain evidence="1 3">Cr7-05</strain>
    </source>
</reference>
<dbReference type="Pfam" id="PF03695">
    <property type="entry name" value="UPF0149"/>
    <property type="match status" value="1"/>
</dbReference>
<reference evidence="2 4" key="2">
    <citation type="submission" date="2016-10" db="EMBL/GenBank/DDBJ databases">
        <authorList>
            <person name="de Groot N.N."/>
        </authorList>
    </citation>
    <scope>NUCLEOTIDE SEQUENCE [LARGE SCALE GENOMIC DNA]</scope>
    <source>
        <strain evidence="2 4">CGMCC 1.10210</strain>
    </source>
</reference>